<dbReference type="FunFam" id="3.90.870.10:FF:000004">
    <property type="entry name" value="Threonylcarbamoyl-AMP synthase"/>
    <property type="match status" value="1"/>
</dbReference>
<evidence type="ECO:0000256" key="6">
    <source>
        <dbReference type="ARBA" id="ARBA00022741"/>
    </source>
</evidence>
<dbReference type="GO" id="GO:0003725">
    <property type="term" value="F:double-stranded RNA binding"/>
    <property type="evidence" value="ECO:0007669"/>
    <property type="project" value="InterPro"/>
</dbReference>
<evidence type="ECO:0000256" key="5">
    <source>
        <dbReference type="ARBA" id="ARBA00022695"/>
    </source>
</evidence>
<dbReference type="PROSITE" id="PS51163">
    <property type="entry name" value="YRDC"/>
    <property type="match status" value="1"/>
</dbReference>
<dbReference type="PANTHER" id="PTHR17490:SF18">
    <property type="entry name" value="THREONYLCARBAMOYL-AMP SYNTHASE"/>
    <property type="match status" value="1"/>
</dbReference>
<evidence type="ECO:0000256" key="9">
    <source>
        <dbReference type="HAMAP-Rule" id="MF_01852"/>
    </source>
</evidence>
<name>A0A1I4BA77_9GAMM</name>
<gene>
    <name evidence="9" type="primary">tsaC</name>
    <name evidence="11" type="ORF">SAMN04488079_11816</name>
</gene>
<keyword evidence="12" id="KW-1185">Reference proteome</keyword>
<dbReference type="Pfam" id="PF01300">
    <property type="entry name" value="Sua5_yciO_yrdC"/>
    <property type="match status" value="1"/>
</dbReference>
<dbReference type="SUPFAM" id="SSF55821">
    <property type="entry name" value="YrdC/RibB"/>
    <property type="match status" value="1"/>
</dbReference>
<protein>
    <recommendedName>
        <fullName evidence="9">Threonylcarbamoyl-AMP synthase</fullName>
        <shortName evidence="9">TC-AMP synthase</shortName>
        <ecNumber evidence="9">2.7.7.87</ecNumber>
    </recommendedName>
    <alternativeName>
        <fullName evidence="9">L-threonylcarbamoyladenylate synthase</fullName>
    </alternativeName>
    <alternativeName>
        <fullName evidence="9">t(6)A37 threonylcarbamoyladenosine biosynthesis protein TsaC</fullName>
    </alternativeName>
    <alternativeName>
        <fullName evidence="9">tRNA threonylcarbamoyladenosine biosynthesis protein TsaC</fullName>
    </alternativeName>
</protein>
<dbReference type="InterPro" id="IPR050156">
    <property type="entry name" value="TC-AMP_synthase_SUA5"/>
</dbReference>
<keyword evidence="2 9" id="KW-0963">Cytoplasm</keyword>
<feature type="domain" description="YrdC-like" evidence="10">
    <location>
        <begin position="4"/>
        <end position="183"/>
    </location>
</feature>
<dbReference type="GO" id="GO:0000049">
    <property type="term" value="F:tRNA binding"/>
    <property type="evidence" value="ECO:0007669"/>
    <property type="project" value="TreeGrafter"/>
</dbReference>
<dbReference type="InterPro" id="IPR023535">
    <property type="entry name" value="TC-AMP_synthase"/>
</dbReference>
<sequence>MTNTWRLREAVKTLNAGGVIGYPTEAVFGVGCDPWDEEALLRLLEIKQRPWHKGLILIASDFNQLQDFIKPVEASVLAELDKTWPGPVTWLLPVREEVSMLLTGLHDTIAVRITAHPQTRALCEAFGGAIVSTSANLNGLRPAMNVHQVHWQLPELDYVLPGSLGGASKPSQIRDAQTGEILR</sequence>
<dbReference type="AlphaFoldDB" id="A0A1I4BA77"/>
<keyword evidence="7 9" id="KW-0067">ATP-binding</keyword>
<dbReference type="GO" id="GO:0005737">
    <property type="term" value="C:cytoplasm"/>
    <property type="evidence" value="ECO:0007669"/>
    <property type="project" value="UniProtKB-SubCell"/>
</dbReference>
<keyword evidence="3 9" id="KW-0808">Transferase</keyword>
<evidence type="ECO:0000256" key="8">
    <source>
        <dbReference type="ARBA" id="ARBA00048366"/>
    </source>
</evidence>
<dbReference type="GO" id="GO:0006450">
    <property type="term" value="P:regulation of translational fidelity"/>
    <property type="evidence" value="ECO:0007669"/>
    <property type="project" value="TreeGrafter"/>
</dbReference>
<dbReference type="EMBL" id="FOSH01000018">
    <property type="protein sequence ID" value="SFK65433.1"/>
    <property type="molecule type" value="Genomic_DNA"/>
</dbReference>
<dbReference type="Gene3D" id="3.90.870.10">
    <property type="entry name" value="DHBP synthase"/>
    <property type="match status" value="1"/>
</dbReference>
<proteinExistence type="inferred from homology"/>
<dbReference type="InterPro" id="IPR017945">
    <property type="entry name" value="DHBP_synth_RibB-like_a/b_dom"/>
</dbReference>
<evidence type="ECO:0000256" key="1">
    <source>
        <dbReference type="ARBA" id="ARBA00004496"/>
    </source>
</evidence>
<dbReference type="GO" id="GO:0005524">
    <property type="term" value="F:ATP binding"/>
    <property type="evidence" value="ECO:0007669"/>
    <property type="project" value="UniProtKB-UniRule"/>
</dbReference>
<evidence type="ECO:0000256" key="7">
    <source>
        <dbReference type="ARBA" id="ARBA00022840"/>
    </source>
</evidence>
<dbReference type="InterPro" id="IPR006070">
    <property type="entry name" value="Sua5-like_dom"/>
</dbReference>
<dbReference type="RefSeq" id="WP_091715472.1">
    <property type="nucleotide sequence ID" value="NZ_FOSH01000018.1"/>
</dbReference>
<keyword evidence="5 9" id="KW-0548">Nucleotidyltransferase</keyword>
<comment type="subcellular location">
    <subcellularLocation>
        <location evidence="1 9">Cytoplasm</location>
    </subcellularLocation>
</comment>
<evidence type="ECO:0000313" key="12">
    <source>
        <dbReference type="Proteomes" id="UP000198924"/>
    </source>
</evidence>
<keyword evidence="6 9" id="KW-0547">Nucleotide-binding</keyword>
<evidence type="ECO:0000256" key="4">
    <source>
        <dbReference type="ARBA" id="ARBA00022694"/>
    </source>
</evidence>
<dbReference type="GO" id="GO:0002949">
    <property type="term" value="P:tRNA threonylcarbamoyladenosine modification"/>
    <property type="evidence" value="ECO:0007669"/>
    <property type="project" value="UniProtKB-UniRule"/>
</dbReference>
<accession>A0A1I4BA77</accession>
<reference evidence="12" key="1">
    <citation type="submission" date="2016-10" db="EMBL/GenBank/DDBJ databases">
        <authorList>
            <person name="Varghese N."/>
            <person name="Submissions S."/>
        </authorList>
    </citation>
    <scope>NUCLEOTIDE SEQUENCE [LARGE SCALE GENOMIC DNA]</scope>
    <source>
        <strain evidence="12">DSM 11578</strain>
    </source>
</reference>
<evidence type="ECO:0000256" key="2">
    <source>
        <dbReference type="ARBA" id="ARBA00022490"/>
    </source>
</evidence>
<dbReference type="EC" id="2.7.7.87" evidence="9"/>
<comment type="catalytic activity">
    <reaction evidence="8 9">
        <text>L-threonine + hydrogencarbonate + ATP = L-threonylcarbamoyladenylate + diphosphate + H2O</text>
        <dbReference type="Rhea" id="RHEA:36407"/>
        <dbReference type="ChEBI" id="CHEBI:15377"/>
        <dbReference type="ChEBI" id="CHEBI:17544"/>
        <dbReference type="ChEBI" id="CHEBI:30616"/>
        <dbReference type="ChEBI" id="CHEBI:33019"/>
        <dbReference type="ChEBI" id="CHEBI:57926"/>
        <dbReference type="ChEBI" id="CHEBI:73682"/>
        <dbReference type="EC" id="2.7.7.87"/>
    </reaction>
</comment>
<keyword evidence="4 9" id="KW-0819">tRNA processing</keyword>
<dbReference type="HAMAP" id="MF_01852">
    <property type="entry name" value="TsaC"/>
    <property type="match status" value="1"/>
</dbReference>
<dbReference type="OrthoDB" id="9814580at2"/>
<evidence type="ECO:0000259" key="10">
    <source>
        <dbReference type="PROSITE" id="PS51163"/>
    </source>
</evidence>
<evidence type="ECO:0000313" key="11">
    <source>
        <dbReference type="EMBL" id="SFK65433.1"/>
    </source>
</evidence>
<comment type="function">
    <text evidence="9">Required for the formation of a threonylcarbamoyl group on adenosine at position 37 (t(6)A37) in tRNAs that read codons beginning with adenine. Catalyzes the conversion of L-threonine, HCO(3)(-)/CO(2) and ATP to give threonylcarbamoyl-AMP (TC-AMP) as the acyladenylate intermediate, with the release of diphosphate.</text>
</comment>
<dbReference type="GO" id="GO:0061710">
    <property type="term" value="F:L-threonylcarbamoyladenylate synthase"/>
    <property type="evidence" value="ECO:0007669"/>
    <property type="project" value="UniProtKB-EC"/>
</dbReference>
<dbReference type="STRING" id="45496.SAMN04488079_11816"/>
<dbReference type="PANTHER" id="PTHR17490">
    <property type="entry name" value="SUA5"/>
    <property type="match status" value="1"/>
</dbReference>
<comment type="similarity">
    <text evidence="9">Belongs to the SUA5 family. TsaC subfamily.</text>
</comment>
<evidence type="ECO:0000256" key="3">
    <source>
        <dbReference type="ARBA" id="ARBA00022679"/>
    </source>
</evidence>
<organism evidence="11 12">
    <name type="scientific">Methylophaga sulfidovorans</name>
    <dbReference type="NCBI Taxonomy" id="45496"/>
    <lineage>
        <taxon>Bacteria</taxon>
        <taxon>Pseudomonadati</taxon>
        <taxon>Pseudomonadota</taxon>
        <taxon>Gammaproteobacteria</taxon>
        <taxon>Thiotrichales</taxon>
        <taxon>Piscirickettsiaceae</taxon>
        <taxon>Methylophaga</taxon>
    </lineage>
</organism>
<dbReference type="Proteomes" id="UP000198924">
    <property type="component" value="Unassembled WGS sequence"/>
</dbReference>